<evidence type="ECO:0000313" key="9">
    <source>
        <dbReference type="Proteomes" id="UP000271010"/>
    </source>
</evidence>
<dbReference type="InterPro" id="IPR023347">
    <property type="entry name" value="Lysozyme_dom_sf"/>
</dbReference>
<sequence length="150" mass="17012">MAYRISNNGINQIKKHEGVEYRMYRDVAGYPTIGVGHLILATEKHLLTKTLTESEVDELLRKDIARFEKNLNAVVKVPLNQNQVDALLSLMFNIGSGAFNKSSILKRLNQKDYLRAANNFTLWNKAGGKVVQGLVNRRLQERTLFLSPIN</sequence>
<keyword evidence="9" id="KW-1185">Reference proteome</keyword>
<dbReference type="RefSeq" id="WP_123132301.1">
    <property type="nucleotide sequence ID" value="NZ_RJJE01000006.1"/>
</dbReference>
<dbReference type="GO" id="GO:0042742">
    <property type="term" value="P:defense response to bacterium"/>
    <property type="evidence" value="ECO:0007669"/>
    <property type="project" value="UniProtKB-KW"/>
</dbReference>
<dbReference type="AlphaFoldDB" id="A0A3M9MZF2"/>
<evidence type="ECO:0000313" key="8">
    <source>
        <dbReference type="EMBL" id="RNI30942.1"/>
    </source>
</evidence>
<evidence type="ECO:0000256" key="4">
    <source>
        <dbReference type="ARBA" id="ARBA00022801"/>
    </source>
</evidence>
<dbReference type="InterPro" id="IPR051018">
    <property type="entry name" value="Bacteriophage_GH24"/>
</dbReference>
<dbReference type="PANTHER" id="PTHR38107">
    <property type="match status" value="1"/>
</dbReference>
<evidence type="ECO:0000256" key="6">
    <source>
        <dbReference type="ARBA" id="ARBA00023295"/>
    </source>
</evidence>
<dbReference type="GO" id="GO:0009253">
    <property type="term" value="P:peptidoglycan catabolic process"/>
    <property type="evidence" value="ECO:0007669"/>
    <property type="project" value="InterPro"/>
</dbReference>
<dbReference type="Proteomes" id="UP000271010">
    <property type="component" value="Unassembled WGS sequence"/>
</dbReference>
<evidence type="ECO:0000256" key="2">
    <source>
        <dbReference type="ARBA" id="ARBA00022529"/>
    </source>
</evidence>
<dbReference type="Pfam" id="PF00959">
    <property type="entry name" value="Phage_lysozyme"/>
    <property type="match status" value="1"/>
</dbReference>
<reference evidence="8 9" key="1">
    <citation type="submission" date="2018-11" db="EMBL/GenBank/DDBJ databases">
        <title>Rufibacter latericius sp. nov., isolated from water in Baiyang Lake.</title>
        <authorList>
            <person name="Yang Y."/>
        </authorList>
    </citation>
    <scope>NUCLEOTIDE SEQUENCE [LARGE SCALE GENOMIC DNA]</scope>
    <source>
        <strain evidence="8 9">MCC P1</strain>
    </source>
</reference>
<dbReference type="PANTHER" id="PTHR38107:SF3">
    <property type="entry name" value="LYSOZYME RRRD-RELATED"/>
    <property type="match status" value="1"/>
</dbReference>
<name>A0A3M9MZF2_9BACT</name>
<evidence type="ECO:0000256" key="1">
    <source>
        <dbReference type="ARBA" id="ARBA00000632"/>
    </source>
</evidence>
<proteinExistence type="inferred from homology"/>
<comment type="catalytic activity">
    <reaction evidence="1 7">
        <text>Hydrolysis of (1-&gt;4)-beta-linkages between N-acetylmuramic acid and N-acetyl-D-glucosamine residues in a peptidoglycan and between N-acetyl-D-glucosamine residues in chitodextrins.</text>
        <dbReference type="EC" id="3.2.1.17"/>
    </reaction>
</comment>
<evidence type="ECO:0000256" key="7">
    <source>
        <dbReference type="RuleBase" id="RU003788"/>
    </source>
</evidence>
<comment type="similarity">
    <text evidence="7">Belongs to the glycosyl hydrolase 24 family.</text>
</comment>
<dbReference type="CDD" id="cd00737">
    <property type="entry name" value="lyz_endolysin_autolysin"/>
    <property type="match status" value="1"/>
</dbReference>
<evidence type="ECO:0000256" key="3">
    <source>
        <dbReference type="ARBA" id="ARBA00022638"/>
    </source>
</evidence>
<dbReference type="OrthoDB" id="5327667at2"/>
<dbReference type="Gene3D" id="1.10.530.40">
    <property type="match status" value="1"/>
</dbReference>
<keyword evidence="6 7" id="KW-0326">Glycosidase</keyword>
<dbReference type="EC" id="3.2.1.17" evidence="7"/>
<dbReference type="EMBL" id="RJJE01000006">
    <property type="protein sequence ID" value="RNI30942.1"/>
    <property type="molecule type" value="Genomic_DNA"/>
</dbReference>
<dbReference type="GO" id="GO:0003796">
    <property type="term" value="F:lysozyme activity"/>
    <property type="evidence" value="ECO:0007669"/>
    <property type="project" value="UniProtKB-EC"/>
</dbReference>
<evidence type="ECO:0000256" key="5">
    <source>
        <dbReference type="ARBA" id="ARBA00023200"/>
    </source>
</evidence>
<dbReference type="InterPro" id="IPR034690">
    <property type="entry name" value="Endolysin_T4_type"/>
</dbReference>
<dbReference type="InterPro" id="IPR023346">
    <property type="entry name" value="Lysozyme-like_dom_sf"/>
</dbReference>
<gene>
    <name evidence="8" type="ORF">EFA69_06525</name>
</gene>
<keyword evidence="2 7" id="KW-0929">Antimicrobial</keyword>
<keyword evidence="3 7" id="KW-0081">Bacteriolytic enzyme</keyword>
<dbReference type="GO" id="GO:0016998">
    <property type="term" value="P:cell wall macromolecule catabolic process"/>
    <property type="evidence" value="ECO:0007669"/>
    <property type="project" value="InterPro"/>
</dbReference>
<organism evidence="8 9">
    <name type="scientific">Rufibacter immobilis</name>
    <dbReference type="NCBI Taxonomy" id="1348778"/>
    <lineage>
        <taxon>Bacteria</taxon>
        <taxon>Pseudomonadati</taxon>
        <taxon>Bacteroidota</taxon>
        <taxon>Cytophagia</taxon>
        <taxon>Cytophagales</taxon>
        <taxon>Hymenobacteraceae</taxon>
        <taxon>Rufibacter</taxon>
    </lineage>
</organism>
<dbReference type="InterPro" id="IPR002196">
    <property type="entry name" value="Glyco_hydro_24"/>
</dbReference>
<dbReference type="GO" id="GO:0031640">
    <property type="term" value="P:killing of cells of another organism"/>
    <property type="evidence" value="ECO:0007669"/>
    <property type="project" value="UniProtKB-KW"/>
</dbReference>
<dbReference type="HAMAP" id="MF_04110">
    <property type="entry name" value="ENDOLYSIN_T4"/>
    <property type="match status" value="1"/>
</dbReference>
<dbReference type="SUPFAM" id="SSF53955">
    <property type="entry name" value="Lysozyme-like"/>
    <property type="match status" value="1"/>
</dbReference>
<keyword evidence="4 7" id="KW-0378">Hydrolase</keyword>
<keyword evidence="5" id="KW-1035">Host cytoplasm</keyword>
<dbReference type="InterPro" id="IPR033907">
    <property type="entry name" value="Endolysin_autolysin"/>
</dbReference>
<accession>A0A3M9MZF2</accession>
<protein>
    <recommendedName>
        <fullName evidence="7">Lysozyme</fullName>
        <ecNumber evidence="7">3.2.1.17</ecNumber>
    </recommendedName>
</protein>
<comment type="caution">
    <text evidence="8">The sequence shown here is derived from an EMBL/GenBank/DDBJ whole genome shotgun (WGS) entry which is preliminary data.</text>
</comment>